<dbReference type="AlphaFoldDB" id="A0A537JAM5"/>
<dbReference type="SMART" id="SM00567">
    <property type="entry name" value="EZ_HEAT"/>
    <property type="match status" value="7"/>
</dbReference>
<comment type="caution">
    <text evidence="1">The sequence shown here is derived from an EMBL/GenBank/DDBJ whole genome shotgun (WGS) entry which is preliminary data.</text>
</comment>
<dbReference type="Pfam" id="PF03130">
    <property type="entry name" value="HEAT_PBS"/>
    <property type="match status" value="2"/>
</dbReference>
<dbReference type="EMBL" id="VBAO01000212">
    <property type="protein sequence ID" value="TMI80581.1"/>
    <property type="molecule type" value="Genomic_DNA"/>
</dbReference>
<dbReference type="Pfam" id="PF13646">
    <property type="entry name" value="HEAT_2"/>
    <property type="match status" value="3"/>
</dbReference>
<accession>A0A537JAM5</accession>
<proteinExistence type="predicted"/>
<dbReference type="InterPro" id="IPR011989">
    <property type="entry name" value="ARM-like"/>
</dbReference>
<dbReference type="GO" id="GO:0016491">
    <property type="term" value="F:oxidoreductase activity"/>
    <property type="evidence" value="ECO:0007669"/>
    <property type="project" value="TreeGrafter"/>
</dbReference>
<evidence type="ECO:0000313" key="2">
    <source>
        <dbReference type="Proteomes" id="UP000320048"/>
    </source>
</evidence>
<reference evidence="1 2" key="1">
    <citation type="journal article" date="2019" name="Nat. Microbiol.">
        <title>Mediterranean grassland soil C-N compound turnover is dependent on rainfall and depth, and is mediated by genomically divergent microorganisms.</title>
        <authorList>
            <person name="Diamond S."/>
            <person name="Andeer P.F."/>
            <person name="Li Z."/>
            <person name="Crits-Christoph A."/>
            <person name="Burstein D."/>
            <person name="Anantharaman K."/>
            <person name="Lane K.R."/>
            <person name="Thomas B.C."/>
            <person name="Pan C."/>
            <person name="Northen T.R."/>
            <person name="Banfield J.F."/>
        </authorList>
    </citation>
    <scope>NUCLEOTIDE SEQUENCE [LARGE SCALE GENOMIC DNA]</scope>
    <source>
        <strain evidence="1">NP_7</strain>
    </source>
</reference>
<protein>
    <submittedName>
        <fullName evidence="1">HEAT repeat domain-containing protein</fullName>
    </submittedName>
</protein>
<organism evidence="1 2">
    <name type="scientific">Candidatus Segetimicrobium genomatis</name>
    <dbReference type="NCBI Taxonomy" id="2569760"/>
    <lineage>
        <taxon>Bacteria</taxon>
        <taxon>Bacillati</taxon>
        <taxon>Candidatus Sysuimicrobiota</taxon>
        <taxon>Candidatus Sysuimicrobiia</taxon>
        <taxon>Candidatus Sysuimicrobiales</taxon>
        <taxon>Candidatus Segetimicrobiaceae</taxon>
        <taxon>Candidatus Segetimicrobium</taxon>
    </lineage>
</organism>
<gene>
    <name evidence="1" type="ORF">E6H04_08390</name>
</gene>
<dbReference type="Proteomes" id="UP000320048">
    <property type="component" value="Unassembled WGS sequence"/>
</dbReference>
<dbReference type="InterPro" id="IPR004155">
    <property type="entry name" value="PBS_lyase_HEAT"/>
</dbReference>
<dbReference type="Gene3D" id="1.25.10.10">
    <property type="entry name" value="Leucine-rich Repeat Variant"/>
    <property type="match status" value="4"/>
</dbReference>
<dbReference type="SUPFAM" id="SSF48371">
    <property type="entry name" value="ARM repeat"/>
    <property type="match status" value="1"/>
</dbReference>
<evidence type="ECO:0000313" key="1">
    <source>
        <dbReference type="EMBL" id="TMI80581.1"/>
    </source>
</evidence>
<dbReference type="PANTHER" id="PTHR12697">
    <property type="entry name" value="PBS LYASE HEAT-LIKE PROTEIN"/>
    <property type="match status" value="1"/>
</dbReference>
<dbReference type="PANTHER" id="PTHR12697:SF5">
    <property type="entry name" value="DEOXYHYPUSINE HYDROXYLASE"/>
    <property type="match status" value="1"/>
</dbReference>
<dbReference type="InterPro" id="IPR016024">
    <property type="entry name" value="ARM-type_fold"/>
</dbReference>
<sequence length="392" mass="43870">MTTAPNTGPQANTAASNHELERLLLQLRSADVTLRSDAAHALGKLADERAVASLGEALRDPDEYVRKSAVMALRRIGGPKAMEAMRVALADRSEQVCLQAVKGLGELRDAGAVEALIKVLARRERSLVQAATEALSRIGPEAVPHLMEAFKDRYLRRRIGAQIWRILTEMGSRVVDPLVGVLGDDNYYVRLTALTILGRIGDKRVVEPILRVFLSDPRLQETVVGTIGRLEERGVLVLPTGDREVLLPVEVVHTFAQEPRETVLGVLNAAMENPSVKVRRFSLKVLYQLLGEATFEQLLRYLGDDDPDVKRLVIRLLSKLRDKRVIEPLLSLLLKDGGQVEEAIWDALKVLTNLHEYEELRKRVAREKAGTRPVVKTYKKKDVSPDWWRDQD</sequence>
<name>A0A537JAM5_9BACT</name>